<dbReference type="EMBL" id="WVRA01000007">
    <property type="protein sequence ID" value="NOE20004.1"/>
    <property type="molecule type" value="Genomic_DNA"/>
</dbReference>
<evidence type="ECO:0000313" key="2">
    <source>
        <dbReference type="Proteomes" id="UP000597886"/>
    </source>
</evidence>
<name>A0AA91BZL8_9RHOB</name>
<reference evidence="1" key="1">
    <citation type="submission" date="2019-12" db="EMBL/GenBank/DDBJ databases">
        <title>Ruegeria JWLKs population differentiation of coral mucus and skeleton niches.</title>
        <authorList>
            <person name="Luo D."/>
        </authorList>
    </citation>
    <scope>NUCLEOTIDE SEQUENCE</scope>
    <source>
        <strain evidence="1">HKCCD6181</strain>
    </source>
</reference>
<dbReference type="Proteomes" id="UP000597886">
    <property type="component" value="Unassembled WGS sequence"/>
</dbReference>
<organism evidence="1 2">
    <name type="scientific">Ruegeria atlantica</name>
    <dbReference type="NCBI Taxonomy" id="81569"/>
    <lineage>
        <taxon>Bacteria</taxon>
        <taxon>Pseudomonadati</taxon>
        <taxon>Pseudomonadota</taxon>
        <taxon>Alphaproteobacteria</taxon>
        <taxon>Rhodobacterales</taxon>
        <taxon>Roseobacteraceae</taxon>
        <taxon>Ruegeria</taxon>
    </lineage>
</organism>
<dbReference type="RefSeq" id="WP_171331435.1">
    <property type="nucleotide sequence ID" value="NZ_WVRA01000007.1"/>
</dbReference>
<protein>
    <submittedName>
        <fullName evidence="1">Uncharacterized protein</fullName>
    </submittedName>
</protein>
<gene>
    <name evidence="1" type="ORF">GS634_17910</name>
</gene>
<dbReference type="AlphaFoldDB" id="A0AA91BZL8"/>
<sequence>MSVFQSPGLADQGVNEATRSAWNSSIQNIFDVQGVSPFLVMDPRDIEAGQPSNGFRWRADPREPRDCLGDELAARVCDQGWPGRVELHNEYLEYTLVLRPDAGGRLRPKRFVATTEFVEWWQFMAVFDLDHFLSVVASVTGRFYSCKDLFEVSRSVWTSMDVSERAARFHKRLVGRDHAHPPEHPLNIQHALFLAKGTNRLTDLIQTMHFSSFPYLVKDGESNRRARLEEVLDFANRQDLYCGHAGFRLVSDTLELAAGKCGKSPAGRAMAFSDPLGLYIQAFHTSRLFVGAGRVPRGWVRFSRGARGMHMRLEFGPADDDPRFLDDITLGTGPSARPVSGYALASLIEVGPMITVAARPRVITRVEFVETPHVDPGRVVRSLPETERCRQLLEFADRCKAETNGDTTRFRRDGS</sequence>
<proteinExistence type="predicted"/>
<accession>A0AA91BZL8</accession>
<comment type="caution">
    <text evidence="1">The sequence shown here is derived from an EMBL/GenBank/DDBJ whole genome shotgun (WGS) entry which is preliminary data.</text>
</comment>
<evidence type="ECO:0000313" key="1">
    <source>
        <dbReference type="EMBL" id="NOE20004.1"/>
    </source>
</evidence>